<keyword evidence="2" id="KW-0408">Iron</keyword>
<dbReference type="Gene3D" id="1.10.630.10">
    <property type="entry name" value="Cytochrome P450"/>
    <property type="match status" value="1"/>
</dbReference>
<protein>
    <submittedName>
        <fullName evidence="3">Cytochrome P450</fullName>
    </submittedName>
</protein>
<proteinExistence type="inferred from homology"/>
<sequence>MTQADTVELGARFFTDPHELYRTLRREAPVTPVIAPDGLRAWVVTRYEDARPALSDPRLSKDTSRFHENGPIGFLDRHMLNSDPPDHTRLRKLVSRAFTVRAIARMRPRIEEIAQGLADRMAAKAGRDGVVDLLDEFAFPLPMTVICELLGVPDGERDDFRAWSNTILSEAPQHEHEAAAAAMADFLSRLVAEKGARPGEDMLSAIVRASEDGDTLSAGEATSMAFLLLVAGHETTVNLIGNGALALLRHPGQLAVLRADPALVPNAVEEFLRFDGPVNLATFRYTTEPVEIGGTTIPQGQVVLVSLVSANRDPDRYGDPGALDVTRNAAGHIAFGHGIHHCLGAPLARLEGEIAFRTLLDRFPGLALAGEPATLAWRRSTLIHGLTRLPVHL</sequence>
<dbReference type="InterPro" id="IPR002397">
    <property type="entry name" value="Cyt_P450_B"/>
</dbReference>
<evidence type="ECO:0000256" key="1">
    <source>
        <dbReference type="ARBA" id="ARBA00010617"/>
    </source>
</evidence>
<keyword evidence="4" id="KW-1185">Reference proteome</keyword>
<dbReference type="PRINTS" id="PR00359">
    <property type="entry name" value="BP450"/>
</dbReference>
<keyword evidence="2" id="KW-0560">Oxidoreductase</keyword>
<dbReference type="RefSeq" id="WP_345609232.1">
    <property type="nucleotide sequence ID" value="NZ_BAABJO010000026.1"/>
</dbReference>
<keyword evidence="2" id="KW-0349">Heme</keyword>
<comment type="similarity">
    <text evidence="1 2">Belongs to the cytochrome P450 family.</text>
</comment>
<reference evidence="4" key="1">
    <citation type="journal article" date="2019" name="Int. J. Syst. Evol. Microbiol.">
        <title>The Global Catalogue of Microorganisms (GCM) 10K type strain sequencing project: providing services to taxonomists for standard genome sequencing and annotation.</title>
        <authorList>
            <consortium name="The Broad Institute Genomics Platform"/>
            <consortium name="The Broad Institute Genome Sequencing Center for Infectious Disease"/>
            <person name="Wu L."/>
            <person name="Ma J."/>
        </authorList>
    </citation>
    <scope>NUCLEOTIDE SEQUENCE [LARGE SCALE GENOMIC DNA]</scope>
    <source>
        <strain evidence="4">JCM 18302</strain>
    </source>
</reference>
<accession>A0ABP9NVV8</accession>
<keyword evidence="2" id="KW-0479">Metal-binding</keyword>
<evidence type="ECO:0000313" key="3">
    <source>
        <dbReference type="EMBL" id="GAA5132947.1"/>
    </source>
</evidence>
<dbReference type="PANTHER" id="PTHR46696">
    <property type="entry name" value="P450, PUTATIVE (EUROFUNG)-RELATED"/>
    <property type="match status" value="1"/>
</dbReference>
<dbReference type="Pfam" id="PF00067">
    <property type="entry name" value="p450"/>
    <property type="match status" value="2"/>
</dbReference>
<dbReference type="PANTHER" id="PTHR46696:SF1">
    <property type="entry name" value="CYTOCHROME P450 YJIB-RELATED"/>
    <property type="match status" value="1"/>
</dbReference>
<dbReference type="SUPFAM" id="SSF48264">
    <property type="entry name" value="Cytochrome P450"/>
    <property type="match status" value="1"/>
</dbReference>
<organism evidence="3 4">
    <name type="scientific">Pseudonocardia adelaidensis</name>
    <dbReference type="NCBI Taxonomy" id="648754"/>
    <lineage>
        <taxon>Bacteria</taxon>
        <taxon>Bacillati</taxon>
        <taxon>Actinomycetota</taxon>
        <taxon>Actinomycetes</taxon>
        <taxon>Pseudonocardiales</taxon>
        <taxon>Pseudonocardiaceae</taxon>
        <taxon>Pseudonocardia</taxon>
    </lineage>
</organism>
<name>A0ABP9NVV8_9PSEU</name>
<dbReference type="EMBL" id="BAABJO010000026">
    <property type="protein sequence ID" value="GAA5132947.1"/>
    <property type="molecule type" value="Genomic_DNA"/>
</dbReference>
<dbReference type="CDD" id="cd11029">
    <property type="entry name" value="CYP107-like"/>
    <property type="match status" value="1"/>
</dbReference>
<dbReference type="InterPro" id="IPR017972">
    <property type="entry name" value="Cyt_P450_CS"/>
</dbReference>
<dbReference type="PROSITE" id="PS00086">
    <property type="entry name" value="CYTOCHROME_P450"/>
    <property type="match status" value="1"/>
</dbReference>
<comment type="caution">
    <text evidence="3">The sequence shown here is derived from an EMBL/GenBank/DDBJ whole genome shotgun (WGS) entry which is preliminary data.</text>
</comment>
<dbReference type="InterPro" id="IPR001128">
    <property type="entry name" value="Cyt_P450"/>
</dbReference>
<dbReference type="Proteomes" id="UP001500804">
    <property type="component" value="Unassembled WGS sequence"/>
</dbReference>
<keyword evidence="2" id="KW-0503">Monooxygenase</keyword>
<evidence type="ECO:0000256" key="2">
    <source>
        <dbReference type="RuleBase" id="RU000461"/>
    </source>
</evidence>
<evidence type="ECO:0000313" key="4">
    <source>
        <dbReference type="Proteomes" id="UP001500804"/>
    </source>
</evidence>
<dbReference type="InterPro" id="IPR036396">
    <property type="entry name" value="Cyt_P450_sf"/>
</dbReference>
<gene>
    <name evidence="3" type="ORF">GCM10023320_58390</name>
</gene>